<accession>A0AA36FU18</accession>
<keyword evidence="1" id="KW-0472">Membrane</keyword>
<dbReference type="InterPro" id="IPR051158">
    <property type="entry name" value="Metallophosphoesterase_sf"/>
</dbReference>
<dbReference type="PANTHER" id="PTHR31302:SF0">
    <property type="entry name" value="TRANSMEMBRANE PROTEIN WITH METALLOPHOSPHOESTERASE DOMAIN"/>
    <property type="match status" value="1"/>
</dbReference>
<dbReference type="SUPFAM" id="SSF56300">
    <property type="entry name" value="Metallo-dependent phosphatases"/>
    <property type="match status" value="1"/>
</dbReference>
<keyword evidence="1" id="KW-1133">Transmembrane helix</keyword>
<dbReference type="Proteomes" id="UP001177023">
    <property type="component" value="Unassembled WGS sequence"/>
</dbReference>
<proteinExistence type="predicted"/>
<sequence length="503" mass="57034">MTWFRDDQTSLGFWGKLMGQINTLFWDNCVYSHLVVSINRAVTIAYPTKSHRWFTPKNSRFIVVGKDLEYWDRHAFLKAFAIVNLEIAMFIASVYMYIRFTQAFPIPMRGDRKCKVGFGSIIRGILVTFLMLVHFSAIFYDIRLPIQVSGWAYITLLAFAVWMHMVLILLILDLIFYIMWALRKCRGNGSLYKLSTFVAQYRLFQVLLSIGISLLFVGYGLYRTLTPPTIVNEHMQTMKLRSGATLNIALLSDIHIGPSVGKNRIVNIVEWTNNLEPDIIAISGDLADGFVSSLGGAAEPICRLKSKYGVYFATGNHEYFHGNVDEWFEFLENCNITVLHNENKRFRTTEGDMVCMAGMDDLVTLSMDMPGHHMDPVKALKGCQLNDLVVLLAHQPNAAWKVLQDQKVNGNIDLIMSGHTHNGQVNFLWPSTEVMNKWNHGLHENKPTHTQVIVSAGVNFFGPPVRTVGVCEIVNMQIEGRGTPDTSLFEKLHNIVPTELPTH</sequence>
<dbReference type="Pfam" id="PF10328">
    <property type="entry name" value="7TM_GPCR_Srx"/>
    <property type="match status" value="1"/>
</dbReference>
<evidence type="ECO:0008006" key="6">
    <source>
        <dbReference type="Google" id="ProtNLM"/>
    </source>
</evidence>
<name>A0AA36FU18_9BILA</name>
<evidence type="ECO:0000313" key="5">
    <source>
        <dbReference type="Proteomes" id="UP001177023"/>
    </source>
</evidence>
<keyword evidence="5" id="KW-1185">Reference proteome</keyword>
<dbReference type="GO" id="GO:0016787">
    <property type="term" value="F:hydrolase activity"/>
    <property type="evidence" value="ECO:0007669"/>
    <property type="project" value="InterPro"/>
</dbReference>
<dbReference type="AlphaFoldDB" id="A0AA36FU18"/>
<dbReference type="CDD" id="cd07385">
    <property type="entry name" value="MPP_YkuE_C"/>
    <property type="match status" value="1"/>
</dbReference>
<feature type="domain" description="Calcineurin-like phosphoesterase" evidence="2">
    <location>
        <begin position="247"/>
        <end position="422"/>
    </location>
</feature>
<feature type="domain" description="7TM GPCR serpentine receptor class x (Srx)" evidence="3">
    <location>
        <begin position="16"/>
        <end position="64"/>
    </location>
</feature>
<dbReference type="InterPro" id="IPR019430">
    <property type="entry name" value="7TM_GPCR_serpentine_rcpt_Srx"/>
</dbReference>
<keyword evidence="1" id="KW-0812">Transmembrane</keyword>
<organism evidence="4 5">
    <name type="scientific">Mesorhabditis spiculigera</name>
    <dbReference type="NCBI Taxonomy" id="96644"/>
    <lineage>
        <taxon>Eukaryota</taxon>
        <taxon>Metazoa</taxon>
        <taxon>Ecdysozoa</taxon>
        <taxon>Nematoda</taxon>
        <taxon>Chromadorea</taxon>
        <taxon>Rhabditida</taxon>
        <taxon>Rhabditina</taxon>
        <taxon>Rhabditomorpha</taxon>
        <taxon>Rhabditoidea</taxon>
        <taxon>Rhabditidae</taxon>
        <taxon>Mesorhabditinae</taxon>
        <taxon>Mesorhabditis</taxon>
    </lineage>
</organism>
<evidence type="ECO:0000256" key="1">
    <source>
        <dbReference type="SAM" id="Phobius"/>
    </source>
</evidence>
<protein>
    <recommendedName>
        <fullName evidence="6">Calcineurin-like phosphoesterase domain-containing protein</fullName>
    </recommendedName>
</protein>
<dbReference type="PANTHER" id="PTHR31302">
    <property type="entry name" value="TRANSMEMBRANE PROTEIN WITH METALLOPHOSPHOESTERASE DOMAIN-RELATED"/>
    <property type="match status" value="1"/>
</dbReference>
<evidence type="ECO:0000259" key="2">
    <source>
        <dbReference type="Pfam" id="PF00149"/>
    </source>
</evidence>
<evidence type="ECO:0000259" key="3">
    <source>
        <dbReference type="Pfam" id="PF10328"/>
    </source>
</evidence>
<feature type="non-terminal residue" evidence="4">
    <location>
        <position position="503"/>
    </location>
</feature>
<feature type="transmembrane region" description="Helical" evidence="1">
    <location>
        <begin position="151"/>
        <end position="182"/>
    </location>
</feature>
<dbReference type="Pfam" id="PF00149">
    <property type="entry name" value="Metallophos"/>
    <property type="match status" value="1"/>
</dbReference>
<dbReference type="Gene3D" id="3.60.21.10">
    <property type="match status" value="1"/>
</dbReference>
<feature type="transmembrane region" description="Helical" evidence="1">
    <location>
        <begin position="75"/>
        <end position="98"/>
    </location>
</feature>
<dbReference type="EMBL" id="CATQJA010000342">
    <property type="protein sequence ID" value="CAJ0559406.1"/>
    <property type="molecule type" value="Genomic_DNA"/>
</dbReference>
<reference evidence="4" key="1">
    <citation type="submission" date="2023-06" db="EMBL/GenBank/DDBJ databases">
        <authorList>
            <person name="Delattre M."/>
        </authorList>
    </citation>
    <scope>NUCLEOTIDE SEQUENCE</scope>
    <source>
        <strain evidence="4">AF72</strain>
    </source>
</reference>
<comment type="caution">
    <text evidence="4">The sequence shown here is derived from an EMBL/GenBank/DDBJ whole genome shotgun (WGS) entry which is preliminary data.</text>
</comment>
<feature type="transmembrane region" description="Helical" evidence="1">
    <location>
        <begin position="203"/>
        <end position="222"/>
    </location>
</feature>
<gene>
    <name evidence="4" type="ORF">MSPICULIGERA_LOCUS1259</name>
</gene>
<feature type="transmembrane region" description="Helical" evidence="1">
    <location>
        <begin position="118"/>
        <end position="139"/>
    </location>
</feature>
<dbReference type="InterPro" id="IPR004843">
    <property type="entry name" value="Calcineurin-like_PHP"/>
</dbReference>
<dbReference type="InterPro" id="IPR029052">
    <property type="entry name" value="Metallo-depent_PP-like"/>
</dbReference>
<evidence type="ECO:0000313" key="4">
    <source>
        <dbReference type="EMBL" id="CAJ0559406.1"/>
    </source>
</evidence>